<evidence type="ECO:0000313" key="6">
    <source>
        <dbReference type="EMBL" id="PJC01689.1"/>
    </source>
</evidence>
<accession>A0A2G9LJU2</accession>
<accession>A0A2H9REA1</accession>
<feature type="transmembrane region" description="Helical" evidence="1">
    <location>
        <begin position="32"/>
        <end position="62"/>
    </location>
</feature>
<sequence>MADPIALTKYLDKSAPLIQKSSKQGLLFYVNLILPLIFSIIFNNVWFFVLFGISSLASTFLVRDKNLSFQQSEFINLLSNVVECGFYAIGLIFHLEFYALAIGLSLSFGIRVFFLRTLGNSIGRALVKSSIRLFIIVAIFFLFYSHPSDTNLGRKIIAMSFLFSLLVIFVIYSISEPFKVFAKVDLFELLVAFFTDWFTGSTKSEKSLLKLSKDGKAMVHVLSFDTWKDQKKGQHKATFLVPYVHPGPIGNIGSSNMPKIFHDNIENSLTFHGPCTHDLDIVKNEDVMKLVGDIKSASLEQVGEKAKAVIGDRICLLNIGGKTLAFADGNGDIDIGVGLASSDIFVDMHSSSIDSDFSVMYASSLQSLNLIEEATSLKTKLAKIEQEYIILGTSQGIVGGCDIRVAYLDVGKKMVFILFDSNNLDGRQLLQSLEKTFKCKIIACSTDNHQRNNGKYMFEVLPEHIYEISRLIKEAKAGAEYVTASYGKVERITKLLGGDGYELLPNTAIAAGFLKFVLPFVITIALIFMVLAIMLWSS</sequence>
<evidence type="ECO:0000313" key="5">
    <source>
        <dbReference type="EMBL" id="PJB04116.1"/>
    </source>
</evidence>
<name>A0A2G9LJU2_HUBC1</name>
<feature type="domain" description="DUF2070" evidence="2">
    <location>
        <begin position="32"/>
        <end position="529"/>
    </location>
</feature>
<gene>
    <name evidence="6" type="ORF">CO072_00350</name>
    <name evidence="5" type="ORF">CO124_00940</name>
    <name evidence="4" type="ORF">COW47_00995</name>
    <name evidence="3" type="ORF">COW69_00755</name>
</gene>
<feature type="transmembrane region" description="Helical" evidence="1">
    <location>
        <begin position="516"/>
        <end position="536"/>
    </location>
</feature>
<dbReference type="EMBL" id="PFSX01000011">
    <property type="protein sequence ID" value="PJC01689.1"/>
    <property type="molecule type" value="Genomic_DNA"/>
</dbReference>
<keyword evidence="1" id="KW-0812">Transmembrane</keyword>
<feature type="transmembrane region" description="Helical" evidence="1">
    <location>
        <begin position="125"/>
        <end position="144"/>
    </location>
</feature>
<dbReference type="Proteomes" id="UP000231232">
    <property type="component" value="Unassembled WGS sequence"/>
</dbReference>
<keyword evidence="1" id="KW-0472">Membrane</keyword>
<accession>A0A2H9MMW4</accession>
<dbReference type="EMBL" id="PFFF01000024">
    <property type="protein sequence ID" value="PIV89789.1"/>
    <property type="molecule type" value="Genomic_DNA"/>
</dbReference>
<dbReference type="Proteomes" id="UP000228888">
    <property type="component" value="Unassembled WGS sequence"/>
</dbReference>
<evidence type="ECO:0000259" key="2">
    <source>
        <dbReference type="Pfam" id="PF09843"/>
    </source>
</evidence>
<protein>
    <recommendedName>
        <fullName evidence="2">DUF2070 domain-containing protein</fullName>
    </recommendedName>
</protein>
<evidence type="ECO:0000313" key="7">
    <source>
        <dbReference type="Proteomes" id="UP000228888"/>
    </source>
</evidence>
<dbReference type="InterPro" id="IPR019204">
    <property type="entry name" value="DUF2070_membrane"/>
</dbReference>
<dbReference type="Proteomes" id="UP000228989">
    <property type="component" value="Unassembled WGS sequence"/>
</dbReference>
<dbReference type="AlphaFoldDB" id="A0A2G9LJU2"/>
<evidence type="ECO:0000313" key="8">
    <source>
        <dbReference type="Proteomes" id="UP000228989"/>
    </source>
</evidence>
<evidence type="ECO:0000313" key="4">
    <source>
        <dbReference type="EMBL" id="PIV89789.1"/>
    </source>
</evidence>
<dbReference type="Pfam" id="PF09843">
    <property type="entry name" value="DUF2070"/>
    <property type="match status" value="1"/>
</dbReference>
<dbReference type="Proteomes" id="UP000229789">
    <property type="component" value="Unassembled WGS sequence"/>
</dbReference>
<reference evidence="3 9" key="1">
    <citation type="submission" date="2017-09" db="EMBL/GenBank/DDBJ databases">
        <title>Depth-based differentiation of microbial function through sediment-hosted aquifers and enrichment of novel symbionts in the deep terrestrial subsurface.</title>
        <authorList>
            <person name="Probst A.J."/>
            <person name="Ladd B."/>
            <person name="Jarett J.K."/>
            <person name="Geller-Mcgrath D.E."/>
            <person name="Sieber C.M."/>
            <person name="Emerson J.B."/>
            <person name="Anantharaman K."/>
            <person name="Thomas B.C."/>
            <person name="Malmstrom R."/>
            <person name="Stieglmeier M."/>
            <person name="Klingl A."/>
            <person name="Woyke T."/>
            <person name="Ryan C.M."/>
            <person name="Banfield J.F."/>
        </authorList>
    </citation>
    <scope>NUCLEOTIDE SEQUENCE [LARGE SCALE GENOMIC DNA]</scope>
    <source>
        <strain evidence="4">CG17_big_fil_post_rev_8_21_14_2_50_31_73</strain>
        <strain evidence="3">CG18_big_fil_WC_8_21_14_2_50_31_19</strain>
        <strain evidence="6">CG_4_9_14_0_8_um_filter_31_21</strain>
        <strain evidence="5">CG_4_9_14_3_um_filter_31_125</strain>
    </source>
</reference>
<proteinExistence type="predicted"/>
<feature type="transmembrane region" description="Helical" evidence="1">
    <location>
        <begin position="156"/>
        <end position="174"/>
    </location>
</feature>
<keyword evidence="1" id="KW-1133">Transmembrane helix</keyword>
<evidence type="ECO:0000313" key="9">
    <source>
        <dbReference type="Proteomes" id="UP000229789"/>
    </source>
</evidence>
<dbReference type="EMBL" id="PFUW01000017">
    <property type="protein sequence ID" value="PJB04116.1"/>
    <property type="molecule type" value="Genomic_DNA"/>
</dbReference>
<comment type="caution">
    <text evidence="3">The sequence shown here is derived from an EMBL/GenBank/DDBJ whole genome shotgun (WGS) entry which is preliminary data.</text>
</comment>
<evidence type="ECO:0000256" key="1">
    <source>
        <dbReference type="SAM" id="Phobius"/>
    </source>
</evidence>
<organism evidence="3 9">
    <name type="scientific">Huberarchaeum crystalense</name>
    <dbReference type="NCBI Taxonomy" id="2014257"/>
    <lineage>
        <taxon>Archaea</taxon>
        <taxon>Candidatus Huberarchaeota</taxon>
        <taxon>Candidatus Huberarchaeia</taxon>
        <taxon>Candidatus Huberarchaeales</taxon>
        <taxon>Candidatus Huberarchaeaceae</taxon>
        <taxon>Candidatus Huberarchaeum</taxon>
    </lineage>
</organism>
<evidence type="ECO:0000313" key="3">
    <source>
        <dbReference type="EMBL" id="PIN66722.1"/>
    </source>
</evidence>
<dbReference type="EMBL" id="PCUF01000006">
    <property type="protein sequence ID" value="PIN66722.1"/>
    <property type="molecule type" value="Genomic_DNA"/>
</dbReference>
<accession>A0A2H9QSM2</accession>
<reference evidence="7 8" key="2">
    <citation type="submission" date="2017-09" db="EMBL/GenBank/DDBJ databases">
        <title>Depth-based differentiation of microbial function through sediment-hosted aquifers and enrichment of novel symbionts in the deep terrestrial subsurface.</title>
        <authorList>
            <person name="Probst A.J."/>
            <person name="Ladd B."/>
            <person name="Jarett J.K."/>
            <person name="Geller-Mcgrath D.E."/>
            <person name="Sieber C.M.K."/>
            <person name="Emerson J.B."/>
            <person name="Anantharaman K."/>
            <person name="Thomas B.C."/>
            <person name="Malmstrom R."/>
            <person name="Stieglmeier M."/>
            <person name="Klingl A."/>
            <person name="Woyke T."/>
            <person name="Ryan C.M."/>
            <person name="Banfield J.F."/>
        </authorList>
    </citation>
    <scope>NUCLEOTIDE SEQUENCE [LARGE SCALE GENOMIC DNA]</scope>
</reference>